<dbReference type="AlphaFoldDB" id="A0A7Y9LLR6"/>
<evidence type="ECO:0000256" key="2">
    <source>
        <dbReference type="ARBA" id="ARBA00022598"/>
    </source>
</evidence>
<dbReference type="InterPro" id="IPR020845">
    <property type="entry name" value="AMP-binding_CS"/>
</dbReference>
<dbReference type="NCBIfam" id="TIGR01217">
    <property type="entry name" value="ac_ac_CoA_syn"/>
    <property type="match status" value="1"/>
</dbReference>
<accession>A0A7Y9LLR6</accession>
<evidence type="ECO:0000313" key="7">
    <source>
        <dbReference type="EMBL" id="NYE82847.1"/>
    </source>
</evidence>
<keyword evidence="3" id="KW-0547">Nucleotide-binding</keyword>
<dbReference type="InterPro" id="IPR005914">
    <property type="entry name" value="Acac_CoA_synth"/>
</dbReference>
<dbReference type="EMBL" id="JACBYR010000001">
    <property type="protein sequence ID" value="NYE82847.1"/>
    <property type="molecule type" value="Genomic_DNA"/>
</dbReference>
<dbReference type="GO" id="GO:0006629">
    <property type="term" value="P:lipid metabolic process"/>
    <property type="evidence" value="ECO:0007669"/>
    <property type="project" value="InterPro"/>
</dbReference>
<reference evidence="7 8" key="1">
    <citation type="submission" date="2020-07" db="EMBL/GenBank/DDBJ databases">
        <title>Genomic Encyclopedia of Type Strains, Phase IV (KMG-V): Genome sequencing to study the core and pangenomes of soil and plant-associated prokaryotes.</title>
        <authorList>
            <person name="Whitman W."/>
        </authorList>
    </citation>
    <scope>NUCLEOTIDE SEQUENCE [LARGE SCALE GENOMIC DNA]</scope>
    <source>
        <strain evidence="7 8">SAS40</strain>
    </source>
</reference>
<keyword evidence="2 7" id="KW-0436">Ligase</keyword>
<dbReference type="SUPFAM" id="SSF56801">
    <property type="entry name" value="Acetyl-CoA synthetase-like"/>
    <property type="match status" value="1"/>
</dbReference>
<evidence type="ECO:0000256" key="1">
    <source>
        <dbReference type="ARBA" id="ARBA00006432"/>
    </source>
</evidence>
<dbReference type="PANTHER" id="PTHR42921">
    <property type="entry name" value="ACETOACETYL-COA SYNTHETASE"/>
    <property type="match status" value="1"/>
</dbReference>
<dbReference type="EC" id="6.2.1.16" evidence="7"/>
<organism evidence="7 8">
    <name type="scientific">Pigmentiphaga litoralis</name>
    <dbReference type="NCBI Taxonomy" id="516702"/>
    <lineage>
        <taxon>Bacteria</taxon>
        <taxon>Pseudomonadati</taxon>
        <taxon>Pseudomonadota</taxon>
        <taxon>Betaproteobacteria</taxon>
        <taxon>Burkholderiales</taxon>
        <taxon>Alcaligenaceae</taxon>
        <taxon>Pigmentiphaga</taxon>
    </lineage>
</organism>
<evidence type="ECO:0000259" key="6">
    <source>
        <dbReference type="Pfam" id="PF16177"/>
    </source>
</evidence>
<dbReference type="GO" id="GO:0005524">
    <property type="term" value="F:ATP binding"/>
    <property type="evidence" value="ECO:0007669"/>
    <property type="project" value="UniProtKB-KW"/>
</dbReference>
<proteinExistence type="inferred from homology"/>
<feature type="domain" description="AMP-dependent synthetase/ligase" evidence="5">
    <location>
        <begin position="107"/>
        <end position="474"/>
    </location>
</feature>
<dbReference type="PROSITE" id="PS00455">
    <property type="entry name" value="AMP_BINDING"/>
    <property type="match status" value="1"/>
</dbReference>
<keyword evidence="4" id="KW-0067">ATP-binding</keyword>
<sequence>MHEGDELWRPGPDHIAASRLGAFTTWLARSRSLTFADYAALWQWSVDDPDAFWSAVWTFCDVRADGSPDPVLASRDMPGARWFPNTRLNYTEHVFRHAGSASPALLARSEGQPDRTVSWTELERTTGALAASLRALGVQAGDRVVSYMPNTPETVIAFLACASIGAIWSSCSPEMGLSVVVDRFQQIEPKVLFAVDGYRYNGKPYDRNRTVSDLIDALPTLTCVVHVTRNEGTQGGTATAPDWPHLRSWNDLTRDAAPLRFDRLPFDHPLWIVYSSGTTGLPKAMVHGHGGIVLTHLKTHQLQHDVRPGDRFLFLGSTGWIVWNLMVGGLLSGATVVLSDGNPAWPDTQALWRFIDEAAVTHLGCGAAFLIQNMKDGVEPAGTFAALRAINSTGSPLPLEAYAWVYRHVKADLWLASISGGTDIASGFVACAPTLPVNAGEIQCRELGVAACAFNEDGHAVIGEVGELVITQPMPSMPLYFWNDPGNARYLASYFDTWPGMWRHGDWIRFTERGTAVIYGRSDTTINRHGIRMGTAEIYRVVEDLPEVADSLVVDLEYLGRPSYMPLFVVMAQGVSLDESLKARIKDQIRSKASARHVPNDVFAVPAIPRTLTGKKMELPIRKLLLGADPAKVASPDAMANPDSMPLFIEFKTRLDALLNQPQVS</sequence>
<dbReference type="RefSeq" id="WP_179586050.1">
    <property type="nucleotide sequence ID" value="NZ_JACBYR010000001.1"/>
</dbReference>
<comment type="similarity">
    <text evidence="1">Belongs to the ATP-dependent AMP-binding enzyme family.</text>
</comment>
<feature type="domain" description="Acetyl-coenzyme A synthetase N-terminal" evidence="6">
    <location>
        <begin position="38"/>
        <end position="93"/>
    </location>
</feature>
<dbReference type="NCBIfam" id="NF002937">
    <property type="entry name" value="PRK03584.1"/>
    <property type="match status" value="1"/>
</dbReference>
<dbReference type="Pfam" id="PF16177">
    <property type="entry name" value="ACAS_N"/>
    <property type="match status" value="1"/>
</dbReference>
<evidence type="ECO:0000259" key="5">
    <source>
        <dbReference type="Pfam" id="PF00501"/>
    </source>
</evidence>
<evidence type="ECO:0000256" key="4">
    <source>
        <dbReference type="ARBA" id="ARBA00022840"/>
    </source>
</evidence>
<dbReference type="Proteomes" id="UP000542125">
    <property type="component" value="Unassembled WGS sequence"/>
</dbReference>
<dbReference type="Gene3D" id="3.30.300.30">
    <property type="match status" value="1"/>
</dbReference>
<protein>
    <submittedName>
        <fullName evidence="7">Acetoacetyl-CoA synthetase</fullName>
        <ecNumber evidence="7">6.2.1.16</ecNumber>
    </submittedName>
</protein>
<comment type="caution">
    <text evidence="7">The sequence shown here is derived from an EMBL/GenBank/DDBJ whole genome shotgun (WGS) entry which is preliminary data.</text>
</comment>
<dbReference type="Pfam" id="PF00501">
    <property type="entry name" value="AMP-binding"/>
    <property type="match status" value="1"/>
</dbReference>
<dbReference type="InterPro" id="IPR045851">
    <property type="entry name" value="AMP-bd_C_sf"/>
</dbReference>
<keyword evidence="8" id="KW-1185">Reference proteome</keyword>
<dbReference type="InterPro" id="IPR000873">
    <property type="entry name" value="AMP-dep_synth/lig_dom"/>
</dbReference>
<name>A0A7Y9LLR6_9BURK</name>
<dbReference type="Gene3D" id="3.40.50.12780">
    <property type="entry name" value="N-terminal domain of ligase-like"/>
    <property type="match status" value="1"/>
</dbReference>
<dbReference type="InterPro" id="IPR042099">
    <property type="entry name" value="ANL_N_sf"/>
</dbReference>
<dbReference type="GO" id="GO:0030729">
    <property type="term" value="F:acetoacetate-CoA ligase activity"/>
    <property type="evidence" value="ECO:0007669"/>
    <property type="project" value="UniProtKB-EC"/>
</dbReference>
<dbReference type="PANTHER" id="PTHR42921:SF1">
    <property type="entry name" value="ACETOACETYL-COA SYNTHETASE"/>
    <property type="match status" value="1"/>
</dbReference>
<evidence type="ECO:0000313" key="8">
    <source>
        <dbReference type="Proteomes" id="UP000542125"/>
    </source>
</evidence>
<dbReference type="InterPro" id="IPR032387">
    <property type="entry name" value="ACAS_N"/>
</dbReference>
<evidence type="ECO:0000256" key="3">
    <source>
        <dbReference type="ARBA" id="ARBA00022741"/>
    </source>
</evidence>
<gene>
    <name evidence="7" type="ORF">FHW18_002118</name>
</gene>